<evidence type="ECO:0000313" key="1">
    <source>
        <dbReference type="Proteomes" id="UP001652625"/>
    </source>
</evidence>
<proteinExistence type="predicted"/>
<reference evidence="2" key="1">
    <citation type="submission" date="2025-08" db="UniProtKB">
        <authorList>
            <consortium name="RefSeq"/>
        </authorList>
    </citation>
    <scope>IDENTIFICATION</scope>
</reference>
<sequence length="497" mass="56838">MCEITRGRATNLFTDISNMLDKANLDWKANCIAHCFDGASVMTKLADHFREATQNVNQHIWCHSHRLSLAVVDHCSLIDHPSIQQLLSMLQNLFNFVNAGYKRCAVFVNTVNGSKHNQGGSRKLAKFLTHKWQGRCKAVTSLIGRFNSEDAEKQVNDGLVVQLISTLDLMAIMQFRDSNYSSVNQLISATLLKLEETGKKFDHFWRYADSYCKVLQRNIYGIMKLDPENSELKNDLQRLSIAYGNGGGSVRMKQLYAFPRSTFQEIRSLIFGNILTEMRARFSDKGCEDLNTLCEIVCPNMLICKTDKEIDAYNFNTNIAKFPSLNNIDCVSLGQELKILRLYLKAFGLRRIGILNDDNEMEDSEAKNSDNEERVLAENDYKTGAHKEKNHLVHQCFVCTYKYILQRRALGGSLAMKNTFHIYHHILTISVDIDECERVFSALKHVKSKLRNKSTQEHTRDTLLCYYNPDILEQIPLDEIVNIFAAGSHEQRRLLLG</sequence>
<organism evidence="1 2">
    <name type="scientific">Hydra vulgaris</name>
    <name type="common">Hydra</name>
    <name type="synonym">Hydra attenuata</name>
    <dbReference type="NCBI Taxonomy" id="6087"/>
    <lineage>
        <taxon>Eukaryota</taxon>
        <taxon>Metazoa</taxon>
        <taxon>Cnidaria</taxon>
        <taxon>Hydrozoa</taxon>
        <taxon>Hydroidolina</taxon>
        <taxon>Anthoathecata</taxon>
        <taxon>Aplanulata</taxon>
        <taxon>Hydridae</taxon>
        <taxon>Hydra</taxon>
    </lineage>
</organism>
<accession>A0ABM4D9B4</accession>
<dbReference type="RefSeq" id="XP_065670932.1">
    <property type="nucleotide sequence ID" value="XM_065814860.1"/>
</dbReference>
<dbReference type="PANTHER" id="PTHR46880:SF5">
    <property type="entry name" value="DUF4371 DOMAIN-CONTAINING PROTEIN"/>
    <property type="match status" value="1"/>
</dbReference>
<keyword evidence="1" id="KW-1185">Reference proteome</keyword>
<dbReference type="PANTHER" id="PTHR46880">
    <property type="entry name" value="RAS-ASSOCIATING DOMAIN-CONTAINING PROTEIN"/>
    <property type="match status" value="1"/>
</dbReference>
<dbReference type="GeneID" id="136089136"/>
<gene>
    <name evidence="2" type="primary">LOC136089136</name>
</gene>
<name>A0ABM4D9B4_HYDVU</name>
<evidence type="ECO:0000313" key="2">
    <source>
        <dbReference type="RefSeq" id="XP_065670932.1"/>
    </source>
</evidence>
<dbReference type="Proteomes" id="UP001652625">
    <property type="component" value="Chromosome 12"/>
</dbReference>
<protein>
    <submittedName>
        <fullName evidence="2">Uncharacterized protein LOC136089136</fullName>
    </submittedName>
</protein>